<keyword evidence="2" id="KW-0732">Signal</keyword>
<sequence>MVERRYVARAGFVAGLLLAAVLTSATFAPDPAAEPEGRSGGRGDGGGYGPTPPPTSPPPSAPPQEAWAWTQLIPGGTQVRVATPAATCPILVVTTGTQVVRHQMVLESTVALYPTTATVCTRRVAGTATAARIDVATSPVPVRPDAGGAVPLPNWTQPGSATRRPANIALIGDTGCRIPAAGTPQACTPQPQDWPFRRVANSAAANPVPPNLVVHLGDYIYRSRPGPTPSPLCGGPGTSPSMHTWGCLVADFFQPAARLLAQAPFVFVRGNHETCGRSGEVWFRYLATTPSTTACGGPNPQDFSPPVRVAAGTLDLLLMDTSCASDESVPPSCAQAQRPARYTAQFNEVNSSLVQAGENFLLSHTPIWAVRGQTPAGNPVWIDEILSSAVAATSLGILDRRIDLVLAGHIHLYQMLTFDTSTQFHRPPVVTVGASGTELDPKTWQDSDLVGKPVDGVAIGDLVTRSEFGYGVLRDTGTTWNLRFFNQFGTRVPGTNCNLVGARFPNCG</sequence>
<organism evidence="4 5">
    <name type="scientific">Catellatospora methionotrophica</name>
    <dbReference type="NCBI Taxonomy" id="121620"/>
    <lineage>
        <taxon>Bacteria</taxon>
        <taxon>Bacillati</taxon>
        <taxon>Actinomycetota</taxon>
        <taxon>Actinomycetes</taxon>
        <taxon>Micromonosporales</taxon>
        <taxon>Micromonosporaceae</taxon>
        <taxon>Catellatospora</taxon>
    </lineage>
</organism>
<dbReference type="Pfam" id="PF00149">
    <property type="entry name" value="Metallophos"/>
    <property type="match status" value="1"/>
</dbReference>
<dbReference type="GO" id="GO:0016787">
    <property type="term" value="F:hydrolase activity"/>
    <property type="evidence" value="ECO:0007669"/>
    <property type="project" value="InterPro"/>
</dbReference>
<comment type="caution">
    <text evidence="4">The sequence shown here is derived from an EMBL/GenBank/DDBJ whole genome shotgun (WGS) entry which is preliminary data.</text>
</comment>
<feature type="compositionally biased region" description="Pro residues" evidence="1">
    <location>
        <begin position="50"/>
        <end position="62"/>
    </location>
</feature>
<accession>A0A8J3LB45</accession>
<proteinExistence type="predicted"/>
<dbReference type="AlphaFoldDB" id="A0A8J3LB45"/>
<protein>
    <recommendedName>
        <fullName evidence="3">Calcineurin-like phosphoesterase domain-containing protein</fullName>
    </recommendedName>
</protein>
<evidence type="ECO:0000313" key="5">
    <source>
        <dbReference type="Proteomes" id="UP000660339"/>
    </source>
</evidence>
<dbReference type="SUPFAM" id="SSF56300">
    <property type="entry name" value="Metallo-dependent phosphatases"/>
    <property type="match status" value="1"/>
</dbReference>
<name>A0A8J3LB45_9ACTN</name>
<dbReference type="InterPro" id="IPR029052">
    <property type="entry name" value="Metallo-depent_PP-like"/>
</dbReference>
<feature type="signal peptide" evidence="2">
    <location>
        <begin position="1"/>
        <end position="28"/>
    </location>
</feature>
<evidence type="ECO:0000256" key="1">
    <source>
        <dbReference type="SAM" id="MobiDB-lite"/>
    </source>
</evidence>
<dbReference type="Gene3D" id="3.60.21.10">
    <property type="match status" value="1"/>
</dbReference>
<evidence type="ECO:0000256" key="2">
    <source>
        <dbReference type="SAM" id="SignalP"/>
    </source>
</evidence>
<feature type="chain" id="PRO_5039255874" description="Calcineurin-like phosphoesterase domain-containing protein" evidence="2">
    <location>
        <begin position="29"/>
        <end position="508"/>
    </location>
</feature>
<keyword evidence="5" id="KW-1185">Reference proteome</keyword>
<feature type="domain" description="Calcineurin-like phosphoesterase" evidence="3">
    <location>
        <begin position="167"/>
        <end position="412"/>
    </location>
</feature>
<dbReference type="InterPro" id="IPR004843">
    <property type="entry name" value="Calcineurin-like_PHP"/>
</dbReference>
<dbReference type="EMBL" id="BONJ01000019">
    <property type="protein sequence ID" value="GIG15119.1"/>
    <property type="molecule type" value="Genomic_DNA"/>
</dbReference>
<feature type="region of interest" description="Disordered" evidence="1">
    <location>
        <begin position="29"/>
        <end position="64"/>
    </location>
</feature>
<reference evidence="4" key="1">
    <citation type="submission" date="2021-01" db="EMBL/GenBank/DDBJ databases">
        <title>Whole genome shotgun sequence of Catellatospora methionotrophica NBRC 14553.</title>
        <authorList>
            <person name="Komaki H."/>
            <person name="Tamura T."/>
        </authorList>
    </citation>
    <scope>NUCLEOTIDE SEQUENCE</scope>
    <source>
        <strain evidence="4">NBRC 14553</strain>
    </source>
</reference>
<dbReference type="CDD" id="cd00838">
    <property type="entry name" value="MPP_superfamily"/>
    <property type="match status" value="2"/>
</dbReference>
<dbReference type="Proteomes" id="UP000660339">
    <property type="component" value="Unassembled WGS sequence"/>
</dbReference>
<gene>
    <name evidence="4" type="ORF">Cme02nite_34510</name>
</gene>
<evidence type="ECO:0000259" key="3">
    <source>
        <dbReference type="Pfam" id="PF00149"/>
    </source>
</evidence>
<evidence type="ECO:0000313" key="4">
    <source>
        <dbReference type="EMBL" id="GIG15119.1"/>
    </source>
</evidence>